<evidence type="ECO:0000256" key="8">
    <source>
        <dbReference type="PIRNR" id="PIRNR003128"/>
    </source>
</evidence>
<dbReference type="InterPro" id="IPR038729">
    <property type="entry name" value="Rad50/SbcC_AAA"/>
</dbReference>
<evidence type="ECO:0000256" key="7">
    <source>
        <dbReference type="ARBA" id="ARBA00033408"/>
    </source>
</evidence>
<evidence type="ECO:0000256" key="1">
    <source>
        <dbReference type="ARBA" id="ARBA00009441"/>
    </source>
</evidence>
<feature type="coiled-coil region" evidence="9">
    <location>
        <begin position="337"/>
        <end position="382"/>
    </location>
</feature>
<dbReference type="GO" id="GO:0005524">
    <property type="term" value="F:ATP binding"/>
    <property type="evidence" value="ECO:0007669"/>
    <property type="project" value="UniProtKB-KW"/>
</dbReference>
<dbReference type="FunFam" id="3.40.50.300:FF:000356">
    <property type="entry name" value="DNA repair protein RecN"/>
    <property type="match status" value="1"/>
</dbReference>
<evidence type="ECO:0000256" key="5">
    <source>
        <dbReference type="ARBA" id="ARBA00022840"/>
    </source>
</evidence>
<feature type="domain" description="Rad50/SbcC-type AAA" evidence="10">
    <location>
        <begin position="4"/>
        <end position="200"/>
    </location>
</feature>
<keyword evidence="9" id="KW-0175">Coiled coil</keyword>
<dbReference type="InterPro" id="IPR004604">
    <property type="entry name" value="DNA_recomb/repair_RecN"/>
</dbReference>
<dbReference type="PANTHER" id="PTHR11059">
    <property type="entry name" value="DNA REPAIR PROTEIN RECN"/>
    <property type="match status" value="1"/>
</dbReference>
<evidence type="ECO:0000256" key="9">
    <source>
        <dbReference type="SAM" id="Coils"/>
    </source>
</evidence>
<dbReference type="Gene3D" id="3.40.50.300">
    <property type="entry name" value="P-loop containing nucleotide triphosphate hydrolases"/>
    <property type="match status" value="2"/>
</dbReference>
<dbReference type="GO" id="GO:0009432">
    <property type="term" value="P:SOS response"/>
    <property type="evidence" value="ECO:0007669"/>
    <property type="project" value="TreeGrafter"/>
</dbReference>
<keyword evidence="4 8" id="KW-0227">DNA damage</keyword>
<dbReference type="PANTHER" id="PTHR11059:SF0">
    <property type="entry name" value="DNA REPAIR PROTEIN RECN"/>
    <property type="match status" value="1"/>
</dbReference>
<keyword evidence="3" id="KW-0547">Nucleotide-binding</keyword>
<dbReference type="SUPFAM" id="SSF52540">
    <property type="entry name" value="P-loop containing nucleoside triphosphate hydrolases"/>
    <property type="match status" value="2"/>
</dbReference>
<dbReference type="GO" id="GO:0006310">
    <property type="term" value="P:DNA recombination"/>
    <property type="evidence" value="ECO:0007669"/>
    <property type="project" value="InterPro"/>
</dbReference>
<gene>
    <name evidence="11" type="primary">recN</name>
    <name evidence="11" type="ordered locus">GALLO_0632</name>
</gene>
<dbReference type="AlphaFoldDB" id="A0AA36JWS5"/>
<dbReference type="FunFam" id="3.40.50.300:FF:000319">
    <property type="entry name" value="DNA repair protein RecN"/>
    <property type="match status" value="1"/>
</dbReference>
<sequence>MLLEISIKNFAIIEEISLTFENGMTVLTGETGAGKSIIIDAMNLMLGARASLDVIRHGANKAEIEGLFSVGENPALTQILEENGIDVTEELIIRRDILQNGRSIGRINGQMVNLTTLRAVGQYLVDIHGQHDQEELMKPNMHIRMLDEFGNEQFADVKKHYQELFESYRQLRKRVVTKQKNEQEHKARIEMLEFQIAEIEAAALKAGEDQALNQKRDKLLNHKNIADTLTNAYVMLDDEEFSSLSNIRSAMNDLMTLEEFDADYKEMSANVSEAYYILEEVTKHLGDVIDDLDFDAGSLQQIEARLEVIYSITRKYGGSVDDVLEYYDNITKEYNLLTGSDESSDDMEKALKRLEKELIVAAEELSQERHALAKDLEAEIKQELADLYMEKADFQVQFTKGKFNRDGNEAVEFYISTNPGEGFKPLVKVASGGEVSRLMLAIKSAFSRKEDKTSIVFDEVDTGVSGRVAQAIAQKIYKIGSNGQVLAISHLPQVIAIADYQFFIEKRSDENTTVSTVRLLTEEERVEEIAKMLAGSDITEMAREQARELLKK</sequence>
<dbReference type="EMBL" id="FN597254">
    <property type="protein sequence ID" value="CBI13124.1"/>
    <property type="molecule type" value="Genomic_DNA"/>
</dbReference>
<keyword evidence="5" id="KW-0067">ATP-binding</keyword>
<evidence type="ECO:0000256" key="6">
    <source>
        <dbReference type="ARBA" id="ARBA00023204"/>
    </source>
</evidence>
<reference evidence="11 12" key="1">
    <citation type="journal article" date="2010" name="J. Bacteriol.">
        <title>Genome sequence of Streptococcus gallolyticus: insights into its adaptation to the bovine rumen and its ability to cause endocarditis.</title>
        <authorList>
            <person name="Rusniok C."/>
            <person name="Couve E."/>
            <person name="Da Cunha V."/>
            <person name="El Gana R."/>
            <person name="Zidane N."/>
            <person name="Bouchier C."/>
            <person name="Poyart C."/>
            <person name="Leclercq R."/>
            <person name="Trieu-Cuot P."/>
            <person name="Glaser P."/>
        </authorList>
    </citation>
    <scope>NUCLEOTIDE SEQUENCE [LARGE SCALE GENOMIC DNA]</scope>
    <source>
        <strain evidence="11 12">UCN34</strain>
    </source>
</reference>
<name>A0AA36JWS5_STRG3</name>
<dbReference type="GO" id="GO:0006281">
    <property type="term" value="P:DNA repair"/>
    <property type="evidence" value="ECO:0007669"/>
    <property type="project" value="UniProtKB-KW"/>
</dbReference>
<evidence type="ECO:0000256" key="3">
    <source>
        <dbReference type="ARBA" id="ARBA00022741"/>
    </source>
</evidence>
<proteinExistence type="inferred from homology"/>
<dbReference type="NCBIfam" id="TIGR00634">
    <property type="entry name" value="recN"/>
    <property type="match status" value="1"/>
</dbReference>
<comment type="similarity">
    <text evidence="1 8">Belongs to the RecN family.</text>
</comment>
<accession>A0AA36JWS5</accession>
<keyword evidence="6 8" id="KW-0234">DNA repair</keyword>
<dbReference type="Proteomes" id="UP000001517">
    <property type="component" value="Chromosome"/>
</dbReference>
<evidence type="ECO:0000259" key="10">
    <source>
        <dbReference type="Pfam" id="PF13476"/>
    </source>
</evidence>
<dbReference type="PIRSF" id="PIRSF003128">
    <property type="entry name" value="RecN"/>
    <property type="match status" value="1"/>
</dbReference>
<dbReference type="CDD" id="cd03241">
    <property type="entry name" value="ABC_RecN"/>
    <property type="match status" value="2"/>
</dbReference>
<evidence type="ECO:0000256" key="4">
    <source>
        <dbReference type="ARBA" id="ARBA00022763"/>
    </source>
</evidence>
<evidence type="ECO:0000313" key="12">
    <source>
        <dbReference type="Proteomes" id="UP000001517"/>
    </source>
</evidence>
<dbReference type="RefSeq" id="WP_012961641.1">
    <property type="nucleotide sequence ID" value="NC_013798.1"/>
</dbReference>
<dbReference type="KEGG" id="sga:GALLO_0632"/>
<dbReference type="Pfam" id="PF13476">
    <property type="entry name" value="AAA_23"/>
    <property type="match status" value="1"/>
</dbReference>
<protein>
    <recommendedName>
        <fullName evidence="2 8">DNA repair protein RecN</fullName>
    </recommendedName>
    <alternativeName>
        <fullName evidence="7 8">Recombination protein N</fullName>
    </alternativeName>
</protein>
<dbReference type="InterPro" id="IPR027417">
    <property type="entry name" value="P-loop_NTPase"/>
</dbReference>
<dbReference type="GO" id="GO:0043590">
    <property type="term" value="C:bacterial nucleoid"/>
    <property type="evidence" value="ECO:0007669"/>
    <property type="project" value="TreeGrafter"/>
</dbReference>
<evidence type="ECO:0000313" key="11">
    <source>
        <dbReference type="EMBL" id="CBI13124.1"/>
    </source>
</evidence>
<evidence type="ECO:0000256" key="2">
    <source>
        <dbReference type="ARBA" id="ARBA00021315"/>
    </source>
</evidence>
<organism evidence="11 12">
    <name type="scientific">Streptococcus gallolyticus (strain UCN34)</name>
    <dbReference type="NCBI Taxonomy" id="637909"/>
    <lineage>
        <taxon>Bacteria</taxon>
        <taxon>Bacillati</taxon>
        <taxon>Bacillota</taxon>
        <taxon>Bacilli</taxon>
        <taxon>Lactobacillales</taxon>
        <taxon>Streptococcaceae</taxon>
        <taxon>Streptococcus</taxon>
    </lineage>
</organism>
<comment type="function">
    <text evidence="8">May be involved in recombinational repair of damaged DNA.</text>
</comment>
<dbReference type="NCBIfam" id="NF008121">
    <property type="entry name" value="PRK10869.1"/>
    <property type="match status" value="1"/>
</dbReference>